<evidence type="ECO:0000313" key="4">
    <source>
        <dbReference type="EMBL" id="CAB4968884.1"/>
    </source>
</evidence>
<name>A0A6J6S9T7_9ZZZZ</name>
<evidence type="ECO:0000313" key="5">
    <source>
        <dbReference type="EMBL" id="CAB5013983.1"/>
    </source>
</evidence>
<dbReference type="CDD" id="cd04179">
    <property type="entry name" value="DPM_DPG-synthase_like"/>
    <property type="match status" value="1"/>
</dbReference>
<dbReference type="SUPFAM" id="SSF53448">
    <property type="entry name" value="Nucleotide-diphospho-sugar transferases"/>
    <property type="match status" value="1"/>
</dbReference>
<evidence type="ECO:0000259" key="1">
    <source>
        <dbReference type="Pfam" id="PF00535"/>
    </source>
</evidence>
<dbReference type="InterPro" id="IPR050256">
    <property type="entry name" value="Glycosyltransferase_2"/>
</dbReference>
<dbReference type="Gene3D" id="3.90.550.10">
    <property type="entry name" value="Spore Coat Polysaccharide Biosynthesis Protein SpsA, Chain A"/>
    <property type="match status" value="1"/>
</dbReference>
<sequence>MRTLLVVPAFEEENSLADVLAEVKRELPSLDILVIDDGSTDHTAAVARKAGALVCSLPFNLGVGGALRTGFRYAMLNGYDSCVQLDADGQHLPSEVPVLLAGLNQGADLVIGNRFGNGVSTYTVGIARGVAMSFLRLLVRVASGKKIQDTTSGFRAFGPRSLKLLSSGISVEYMGDTVEALLLVLRAGLIVEEVPTGMRQRAAGRPSQRSFRLVYRYLCAVLVIFASAGRPVQTTGD</sequence>
<dbReference type="Pfam" id="PF00535">
    <property type="entry name" value="Glycos_transf_2"/>
    <property type="match status" value="1"/>
</dbReference>
<protein>
    <submittedName>
        <fullName evidence="2">Unannotated protein</fullName>
    </submittedName>
</protein>
<dbReference type="InterPro" id="IPR029044">
    <property type="entry name" value="Nucleotide-diphossugar_trans"/>
</dbReference>
<evidence type="ECO:0000313" key="3">
    <source>
        <dbReference type="EMBL" id="CAB4897411.1"/>
    </source>
</evidence>
<proteinExistence type="predicted"/>
<reference evidence="2" key="1">
    <citation type="submission" date="2020-05" db="EMBL/GenBank/DDBJ databases">
        <authorList>
            <person name="Chiriac C."/>
            <person name="Salcher M."/>
            <person name="Ghai R."/>
            <person name="Kavagutti S V."/>
        </authorList>
    </citation>
    <scope>NUCLEOTIDE SEQUENCE</scope>
</reference>
<dbReference type="EMBL" id="CAFBOF010000002">
    <property type="protein sequence ID" value="CAB4968884.1"/>
    <property type="molecule type" value="Genomic_DNA"/>
</dbReference>
<dbReference type="InterPro" id="IPR001173">
    <property type="entry name" value="Glyco_trans_2-like"/>
</dbReference>
<dbReference type="EMBL" id="CAFBPQ010000003">
    <property type="protein sequence ID" value="CAB5013983.1"/>
    <property type="molecule type" value="Genomic_DNA"/>
</dbReference>
<dbReference type="PANTHER" id="PTHR48090:SF7">
    <property type="entry name" value="RFBJ PROTEIN"/>
    <property type="match status" value="1"/>
</dbReference>
<dbReference type="PANTHER" id="PTHR48090">
    <property type="entry name" value="UNDECAPRENYL-PHOSPHATE 4-DEOXY-4-FORMAMIDO-L-ARABINOSE TRANSFERASE-RELATED"/>
    <property type="match status" value="1"/>
</dbReference>
<dbReference type="EMBL" id="CAFBMM010000005">
    <property type="protein sequence ID" value="CAB4897411.1"/>
    <property type="molecule type" value="Genomic_DNA"/>
</dbReference>
<organism evidence="2">
    <name type="scientific">freshwater metagenome</name>
    <dbReference type="NCBI Taxonomy" id="449393"/>
    <lineage>
        <taxon>unclassified sequences</taxon>
        <taxon>metagenomes</taxon>
        <taxon>ecological metagenomes</taxon>
    </lineage>
</organism>
<evidence type="ECO:0000313" key="2">
    <source>
        <dbReference type="EMBL" id="CAB4731418.1"/>
    </source>
</evidence>
<dbReference type="EMBL" id="CAEZYK010000090">
    <property type="protein sequence ID" value="CAB4731418.1"/>
    <property type="molecule type" value="Genomic_DNA"/>
</dbReference>
<accession>A0A6J6S9T7</accession>
<feature type="domain" description="Glycosyltransferase 2-like" evidence="1">
    <location>
        <begin position="5"/>
        <end position="136"/>
    </location>
</feature>
<gene>
    <name evidence="2" type="ORF">UFOPK2683_01305</name>
    <name evidence="3" type="ORF">UFOPK3605_00283</name>
    <name evidence="4" type="ORF">UFOPK3897_00160</name>
    <name evidence="5" type="ORF">UFOPK4121_00213</name>
</gene>
<dbReference type="AlphaFoldDB" id="A0A6J6S9T7"/>